<feature type="transmembrane region" description="Helical" evidence="7">
    <location>
        <begin position="12"/>
        <end position="37"/>
    </location>
</feature>
<organism evidence="9 10">
    <name type="scientific">Breznakiella homolactica</name>
    <dbReference type="NCBI Taxonomy" id="2798577"/>
    <lineage>
        <taxon>Bacteria</taxon>
        <taxon>Pseudomonadati</taxon>
        <taxon>Spirochaetota</taxon>
        <taxon>Spirochaetia</taxon>
        <taxon>Spirochaetales</taxon>
        <taxon>Breznakiellaceae</taxon>
        <taxon>Breznakiella</taxon>
    </lineage>
</organism>
<evidence type="ECO:0000313" key="10">
    <source>
        <dbReference type="Proteomes" id="UP000595917"/>
    </source>
</evidence>
<dbReference type="InterPro" id="IPR020846">
    <property type="entry name" value="MFS_dom"/>
</dbReference>
<dbReference type="RefSeq" id="WP_215625288.1">
    <property type="nucleotide sequence ID" value="NZ_CP067089.2"/>
</dbReference>
<evidence type="ECO:0000256" key="5">
    <source>
        <dbReference type="ARBA" id="ARBA00022989"/>
    </source>
</evidence>
<dbReference type="KEGG" id="bhc:JFL75_13650"/>
<feature type="transmembrane region" description="Helical" evidence="7">
    <location>
        <begin position="398"/>
        <end position="419"/>
    </location>
</feature>
<dbReference type="Pfam" id="PF07690">
    <property type="entry name" value="MFS_1"/>
    <property type="match status" value="1"/>
</dbReference>
<reference evidence="9" key="1">
    <citation type="submission" date="2021-01" db="EMBL/GenBank/DDBJ databases">
        <title>Description of Breznakiella homolactica.</title>
        <authorList>
            <person name="Song Y."/>
            <person name="Brune A."/>
        </authorList>
    </citation>
    <scope>NUCLEOTIDE SEQUENCE</scope>
    <source>
        <strain evidence="9">RmG30</strain>
    </source>
</reference>
<evidence type="ECO:0000256" key="2">
    <source>
        <dbReference type="ARBA" id="ARBA00022448"/>
    </source>
</evidence>
<gene>
    <name evidence="9" type="ORF">JFL75_13650</name>
</gene>
<feature type="transmembrane region" description="Helical" evidence="7">
    <location>
        <begin position="223"/>
        <end position="244"/>
    </location>
</feature>
<dbReference type="SUPFAM" id="SSF103473">
    <property type="entry name" value="MFS general substrate transporter"/>
    <property type="match status" value="1"/>
</dbReference>
<dbReference type="InterPro" id="IPR011701">
    <property type="entry name" value="MFS"/>
</dbReference>
<feature type="domain" description="Major facilitator superfamily (MFS) profile" evidence="8">
    <location>
        <begin position="10"/>
        <end position="423"/>
    </location>
</feature>
<dbReference type="CDD" id="cd06173">
    <property type="entry name" value="MFS_MefA_like"/>
    <property type="match status" value="1"/>
</dbReference>
<dbReference type="AlphaFoldDB" id="A0A7T8B918"/>
<keyword evidence="6 7" id="KW-0472">Membrane</keyword>
<evidence type="ECO:0000259" key="8">
    <source>
        <dbReference type="PROSITE" id="PS50850"/>
    </source>
</evidence>
<feature type="transmembrane region" description="Helical" evidence="7">
    <location>
        <begin position="256"/>
        <end position="280"/>
    </location>
</feature>
<sequence length="429" mass="44538">MGGNNTSFSKFLVLWGAQLIASIGSGLTAFALGVYVYGQTGTAVSVAMVTLCAFLPSVLLNPVGGVLADRYDRRLMMVLGDFGSAAALIFMLAAMGTGSIAVWQICIAVSVSSVFVALMQPAYKATVTDLLTEDQFSKAGGLVQLASSAQFLLSPFIAGFLLGFTDIRTILIIDIATLGITIFAALFVRRGIAASGSRDRNAGNSFAADLRDGWQAITSRKGVLLLIGIISAITFYMGLLQTLIGPMILSFKDAKALGITESLSAAGMLVTSIFIGIFSMKANLSRVLGISLAAGGIFFAAMGLRPELPLITGAGFLFFACLPFINTSAEVMIRKNIPNEKQGRAWGLIGVISQLGYLIAYAAAGFLADRIFNPLLVPGGLLAPTAGRIIGTGPGRGIGLIFIIAGLAVSAIGCTVSRLPSIKALGKGL</sequence>
<accession>A0A7T8B918</accession>
<evidence type="ECO:0000256" key="3">
    <source>
        <dbReference type="ARBA" id="ARBA00022475"/>
    </source>
</evidence>
<feature type="transmembrane region" description="Helical" evidence="7">
    <location>
        <begin position="43"/>
        <end position="63"/>
    </location>
</feature>
<proteinExistence type="predicted"/>
<keyword evidence="4 7" id="KW-0812">Transmembrane</keyword>
<dbReference type="InterPro" id="IPR036259">
    <property type="entry name" value="MFS_trans_sf"/>
</dbReference>
<feature type="transmembrane region" description="Helical" evidence="7">
    <location>
        <begin position="310"/>
        <end position="333"/>
    </location>
</feature>
<dbReference type="GO" id="GO:0005886">
    <property type="term" value="C:plasma membrane"/>
    <property type="evidence" value="ECO:0007669"/>
    <property type="project" value="UniProtKB-SubCell"/>
</dbReference>
<evidence type="ECO:0000256" key="1">
    <source>
        <dbReference type="ARBA" id="ARBA00004651"/>
    </source>
</evidence>
<name>A0A7T8B918_9SPIR</name>
<feature type="transmembrane region" description="Helical" evidence="7">
    <location>
        <begin position="170"/>
        <end position="188"/>
    </location>
</feature>
<keyword evidence="10" id="KW-1185">Reference proteome</keyword>
<dbReference type="Gene3D" id="1.20.1250.20">
    <property type="entry name" value="MFS general substrate transporter like domains"/>
    <property type="match status" value="1"/>
</dbReference>
<keyword evidence="2" id="KW-0813">Transport</keyword>
<comment type="subcellular location">
    <subcellularLocation>
        <location evidence="1">Cell membrane</location>
        <topology evidence="1">Multi-pass membrane protein</topology>
    </subcellularLocation>
</comment>
<evidence type="ECO:0000256" key="6">
    <source>
        <dbReference type="ARBA" id="ARBA00023136"/>
    </source>
</evidence>
<dbReference type="PROSITE" id="PS50850">
    <property type="entry name" value="MFS"/>
    <property type="match status" value="1"/>
</dbReference>
<dbReference type="Proteomes" id="UP000595917">
    <property type="component" value="Chromosome"/>
</dbReference>
<feature type="transmembrane region" description="Helical" evidence="7">
    <location>
        <begin position="139"/>
        <end position="164"/>
    </location>
</feature>
<evidence type="ECO:0000256" key="7">
    <source>
        <dbReference type="SAM" id="Phobius"/>
    </source>
</evidence>
<feature type="transmembrane region" description="Helical" evidence="7">
    <location>
        <begin position="287"/>
        <end position="304"/>
    </location>
</feature>
<evidence type="ECO:0000313" key="9">
    <source>
        <dbReference type="EMBL" id="QQO07982.1"/>
    </source>
</evidence>
<feature type="transmembrane region" description="Helical" evidence="7">
    <location>
        <begin position="75"/>
        <end position="94"/>
    </location>
</feature>
<dbReference type="GO" id="GO:0022857">
    <property type="term" value="F:transmembrane transporter activity"/>
    <property type="evidence" value="ECO:0007669"/>
    <property type="project" value="InterPro"/>
</dbReference>
<keyword evidence="5 7" id="KW-1133">Transmembrane helix</keyword>
<dbReference type="PANTHER" id="PTHR43266:SF2">
    <property type="entry name" value="MAJOR FACILITATOR SUPERFAMILY (MFS) PROFILE DOMAIN-CONTAINING PROTEIN"/>
    <property type="match status" value="1"/>
</dbReference>
<protein>
    <submittedName>
        <fullName evidence="9">MFS transporter</fullName>
    </submittedName>
</protein>
<dbReference type="PANTHER" id="PTHR43266">
    <property type="entry name" value="MACROLIDE-EFFLUX PROTEIN"/>
    <property type="match status" value="1"/>
</dbReference>
<feature type="transmembrane region" description="Helical" evidence="7">
    <location>
        <begin position="100"/>
        <end position="118"/>
    </location>
</feature>
<feature type="transmembrane region" description="Helical" evidence="7">
    <location>
        <begin position="345"/>
        <end position="368"/>
    </location>
</feature>
<dbReference type="EMBL" id="CP067089">
    <property type="protein sequence ID" value="QQO07982.1"/>
    <property type="molecule type" value="Genomic_DNA"/>
</dbReference>
<evidence type="ECO:0000256" key="4">
    <source>
        <dbReference type="ARBA" id="ARBA00022692"/>
    </source>
</evidence>
<keyword evidence="3" id="KW-1003">Cell membrane</keyword>